<dbReference type="InterPro" id="IPR016152">
    <property type="entry name" value="PTrfase/Anion_transptr"/>
</dbReference>
<dbReference type="PROSITE" id="PS51094">
    <property type="entry name" value="PTS_EIIA_TYPE_2"/>
    <property type="match status" value="1"/>
</dbReference>
<organism evidence="2 3">
    <name type="scientific">Enterococcus avium</name>
    <name type="common">Streptococcus avium</name>
    <dbReference type="NCBI Taxonomy" id="33945"/>
    <lineage>
        <taxon>Bacteria</taxon>
        <taxon>Bacillati</taxon>
        <taxon>Bacillota</taxon>
        <taxon>Bacilli</taxon>
        <taxon>Lactobacillales</taxon>
        <taxon>Enterococcaceae</taxon>
        <taxon>Enterococcus</taxon>
    </lineage>
</organism>
<feature type="domain" description="PTS EIIA type-2" evidence="1">
    <location>
        <begin position="7"/>
        <end position="154"/>
    </location>
</feature>
<dbReference type="AlphaFoldDB" id="A0A2N8PU46"/>
<evidence type="ECO:0000259" key="1">
    <source>
        <dbReference type="PROSITE" id="PS51094"/>
    </source>
</evidence>
<dbReference type="Proteomes" id="UP000288388">
    <property type="component" value="Unassembled WGS sequence"/>
</dbReference>
<dbReference type="SUPFAM" id="SSF55804">
    <property type="entry name" value="Phoshotransferase/anion transport protein"/>
    <property type="match status" value="1"/>
</dbReference>
<evidence type="ECO:0000313" key="3">
    <source>
        <dbReference type="Proteomes" id="UP000288388"/>
    </source>
</evidence>
<name>A0A2N8PU46_ENTAV</name>
<dbReference type="PANTHER" id="PTHR47738">
    <property type="entry name" value="PTS SYSTEM FRUCTOSE-LIKE EIIA COMPONENT-RELATED"/>
    <property type="match status" value="1"/>
</dbReference>
<dbReference type="RefSeq" id="WP_102873252.1">
    <property type="nucleotide sequence ID" value="NZ_JBPFKW010000325.1"/>
</dbReference>
<sequence length="155" mass="17735">MAAEAEKFASELFVSLDVTKENLQELYQDIGNELVEKGMVMSDYGEQLQQREANFPTGLVTNFGNVAIPHTDAKYVKKPFVYAIRLTDEVITKRMDQPEIEIPVKLLFVLGFTKSEDQLVLLTKMMQALNNESISNQFQQVDSPERFKEVLKEQL</sequence>
<dbReference type="PANTHER" id="PTHR47738:SF3">
    <property type="entry name" value="PHOSPHOTRANSFERASE SYSTEM MANNITOL_FRUCTOSE-SPECIFIC IIA DOMAIN CONTAINING PROTEIN"/>
    <property type="match status" value="1"/>
</dbReference>
<dbReference type="Gene3D" id="3.40.930.10">
    <property type="entry name" value="Mannitol-specific EII, Chain A"/>
    <property type="match status" value="1"/>
</dbReference>
<evidence type="ECO:0000313" key="2">
    <source>
        <dbReference type="EMBL" id="RVU92670.1"/>
    </source>
</evidence>
<reference evidence="2 3" key="1">
    <citation type="submission" date="2018-12" db="EMBL/GenBank/DDBJ databases">
        <title>A novel vanA-carrying plasmid in a clinical isolate of Enterococcus avium.</title>
        <authorList>
            <person name="Bernasconi O.J."/>
            <person name="Luzzaro F."/>
            <person name="Endimiani A."/>
        </authorList>
    </citation>
    <scope>NUCLEOTIDE SEQUENCE [LARGE SCALE GENOMIC DNA]</scope>
    <source>
        <strain evidence="2 3">LC0559/18</strain>
    </source>
</reference>
<gene>
    <name evidence="2" type="ORF">EK398_19455</name>
</gene>
<dbReference type="CDD" id="cd00211">
    <property type="entry name" value="PTS_IIA_fru"/>
    <property type="match status" value="1"/>
</dbReference>
<dbReference type="Pfam" id="PF00359">
    <property type="entry name" value="PTS_EIIA_2"/>
    <property type="match status" value="1"/>
</dbReference>
<accession>A0A2N8PU46</accession>
<dbReference type="InterPro" id="IPR002178">
    <property type="entry name" value="PTS_EIIA_type-2_dom"/>
</dbReference>
<dbReference type="EMBL" id="RYZS01000002">
    <property type="protein sequence ID" value="RVU92670.1"/>
    <property type="molecule type" value="Genomic_DNA"/>
</dbReference>
<comment type="caution">
    <text evidence="2">The sequence shown here is derived from an EMBL/GenBank/DDBJ whole genome shotgun (WGS) entry which is preliminary data.</text>
</comment>
<protein>
    <recommendedName>
        <fullName evidence="1">PTS EIIA type-2 domain-containing protein</fullName>
    </recommendedName>
</protein>
<dbReference type="InterPro" id="IPR051541">
    <property type="entry name" value="PTS_SugarTrans_NitroReg"/>
</dbReference>
<proteinExistence type="predicted"/>